<dbReference type="InterPro" id="IPR046460">
    <property type="entry name" value="UNC80_C"/>
</dbReference>
<comment type="caution">
    <text evidence="2">The sequence shown here is derived from an EMBL/GenBank/DDBJ whole genome shotgun (WGS) entry which is preliminary data.</text>
</comment>
<keyword evidence="3" id="KW-1185">Reference proteome</keyword>
<accession>A0ABQ9TH73</accession>
<dbReference type="PANTHER" id="PTHR31781">
    <property type="entry name" value="UNC80"/>
    <property type="match status" value="1"/>
</dbReference>
<reference evidence="2 3" key="1">
    <citation type="submission" date="2023-05" db="EMBL/GenBank/DDBJ databases">
        <title>B98-5 Cell Line De Novo Hybrid Assembly: An Optical Mapping Approach.</title>
        <authorList>
            <person name="Kananen K."/>
            <person name="Auerbach J.A."/>
            <person name="Kautto E."/>
            <person name="Blachly J.S."/>
        </authorList>
    </citation>
    <scope>NUCLEOTIDE SEQUENCE [LARGE SCALE GENOMIC DNA]</scope>
    <source>
        <strain evidence="2">B95-8</strain>
        <tissue evidence="2">Cell line</tissue>
    </source>
</reference>
<organism evidence="2 3">
    <name type="scientific">Saguinus oedipus</name>
    <name type="common">Cotton-top tamarin</name>
    <name type="synonym">Oedipomidas oedipus</name>
    <dbReference type="NCBI Taxonomy" id="9490"/>
    <lineage>
        <taxon>Eukaryota</taxon>
        <taxon>Metazoa</taxon>
        <taxon>Chordata</taxon>
        <taxon>Craniata</taxon>
        <taxon>Vertebrata</taxon>
        <taxon>Euteleostomi</taxon>
        <taxon>Mammalia</taxon>
        <taxon>Eutheria</taxon>
        <taxon>Euarchontoglires</taxon>
        <taxon>Primates</taxon>
        <taxon>Haplorrhini</taxon>
        <taxon>Platyrrhini</taxon>
        <taxon>Cebidae</taxon>
        <taxon>Callitrichinae</taxon>
        <taxon>Saguinus</taxon>
    </lineage>
</organism>
<name>A0ABQ9TH73_SAGOE</name>
<gene>
    <name evidence="2" type="primary">UNC80</name>
    <name evidence="2" type="ORF">P7K49_037127</name>
</gene>
<evidence type="ECO:0000259" key="1">
    <source>
        <dbReference type="Pfam" id="PF20262"/>
    </source>
</evidence>
<proteinExistence type="predicted"/>
<evidence type="ECO:0000313" key="3">
    <source>
        <dbReference type="Proteomes" id="UP001266305"/>
    </source>
</evidence>
<dbReference type="EMBL" id="JASSZA010000022">
    <property type="protein sequence ID" value="KAK2084094.1"/>
    <property type="molecule type" value="Genomic_DNA"/>
</dbReference>
<evidence type="ECO:0000313" key="2">
    <source>
        <dbReference type="EMBL" id="KAK2084094.1"/>
    </source>
</evidence>
<protein>
    <submittedName>
        <fullName evidence="2">Protein unc-80</fullName>
    </submittedName>
</protein>
<dbReference type="Proteomes" id="UP001266305">
    <property type="component" value="Unassembled WGS sequence"/>
</dbReference>
<sequence length="256" mass="28663">MENSSASGLITSHDDRIGVGLILSLLVHVLTAGKELFGLNTLLKSLWIQLLEEIFLGMPSKFQWGDKIMLFLNVFNGALILHPEDSTLLTQYAATIINTVVHYNHLFSLSGYQWILPTMLQVNSNYESNPQLHQAIEFACHQFYILHWKPFVLQLFATVTPLLKFTVNAANNRLSKGVSAQCLFDLLQSLEGETIDILKILQLVKAEKPLKSLDFCYENEDLTFSISEAIKLCVTVVAYAPNHSEGICSSLFCALL</sequence>
<dbReference type="PANTHER" id="PTHR31781:SF1">
    <property type="entry name" value="PROTEIN UNC-80 HOMOLOG"/>
    <property type="match status" value="1"/>
</dbReference>
<feature type="domain" description="Protein UNC80 C-terminal" evidence="1">
    <location>
        <begin position="31"/>
        <end position="242"/>
    </location>
</feature>
<dbReference type="Pfam" id="PF20262">
    <property type="entry name" value="UNC80_C"/>
    <property type="match status" value="1"/>
</dbReference>